<gene>
    <name evidence="1" type="ORF">rsdtw13_26010</name>
</gene>
<evidence type="ECO:0000313" key="2">
    <source>
        <dbReference type="Proteomes" id="UP001058074"/>
    </source>
</evidence>
<dbReference type="Proteomes" id="UP001058074">
    <property type="component" value="Unassembled WGS sequence"/>
</dbReference>
<protein>
    <submittedName>
        <fullName evidence="1">Methyl-accepting chemotaxis protein</fullName>
    </submittedName>
</protein>
<reference evidence="1" key="1">
    <citation type="journal article" date="2025" name="Int. J. Syst. Evol. Microbiol.">
        <title>Inconstantimicrobium mannanitabidum sp. nov., a novel member of the family Clostridiaceae isolated from anoxic soil under the treatment of reductive soil disinfestation.</title>
        <authorList>
            <person name="Ueki A."/>
            <person name="Tonouchi A."/>
            <person name="Honma S."/>
            <person name="Kaku N."/>
            <person name="Ueki K."/>
        </authorList>
    </citation>
    <scope>NUCLEOTIDE SEQUENCE</scope>
    <source>
        <strain evidence="1">TW13</strain>
    </source>
</reference>
<name>A0ACB5RDJ6_9CLOT</name>
<sequence>MKLKKKFIMYFTIFAIVPLVISGIIVSTVVKNYNLNDAYKRLQEELNVSKSTMEGTLEMVKNVALDSQHDGMLVGYLSGDNKGMPITKAEFIDKYKSMMDKYKVFSNIVIISKNQLPIGDAINSGIENKPYTVPDYLNEAKETKTLVMGKVKKSMSTGNAIFPVAVPILDRQNTIQGYIVFSIDLQKLSQKYVTNIKIGESGYLFAIDSDGTTVMHPKQTEIFQKGILKTSVGNEILSKKTGSAEYVYNGVKKLVVYSADKNTGLIYLANIPESELTGISSIVMTVIFTISGVALILSVLLSMAIARALTNHINSVVKAMDNISEGDFTTKLSIKTKDEIGIMADKINETMEKLRFSVSGVKENSFSVNNMSSTLTSTSKEMAVAANEVAMAIEGISNGAVDQTRELLDVTSELEKFNGELDDIYNKVTNVNSSSKDAEGKAVIGKDYIESLTESIVKVKQFSAVVNNKINELGTTVGEIGKITDSINEISEQTNLLALNAAIEAARAGEQGKGFAVVADEVRQLAEQSSKASGEIMELINSVSRETEAVIGTSKQMGDLIGEQANVVDKTIESFDNILQSVQKITPMVDATYSSVENAIKAKAVVLKKIESIASVSEEVSASTEEISASAEEMLSSTEEVADIALKLNESVDDLISKVDGFKVE</sequence>
<organism evidence="1 2">
    <name type="scientific">Inconstantimicrobium mannanitabidum</name>
    <dbReference type="NCBI Taxonomy" id="1604901"/>
    <lineage>
        <taxon>Bacteria</taxon>
        <taxon>Bacillati</taxon>
        <taxon>Bacillota</taxon>
        <taxon>Clostridia</taxon>
        <taxon>Eubacteriales</taxon>
        <taxon>Clostridiaceae</taxon>
        <taxon>Inconstantimicrobium</taxon>
    </lineage>
</organism>
<keyword evidence="2" id="KW-1185">Reference proteome</keyword>
<comment type="caution">
    <text evidence="1">The sequence shown here is derived from an EMBL/GenBank/DDBJ whole genome shotgun (WGS) entry which is preliminary data.</text>
</comment>
<proteinExistence type="predicted"/>
<dbReference type="EMBL" id="BROD01000001">
    <property type="protein sequence ID" value="GKX67343.1"/>
    <property type="molecule type" value="Genomic_DNA"/>
</dbReference>
<accession>A0ACB5RDJ6</accession>
<evidence type="ECO:0000313" key="1">
    <source>
        <dbReference type="EMBL" id="GKX67343.1"/>
    </source>
</evidence>